<dbReference type="Pfam" id="PF13414">
    <property type="entry name" value="TPR_11"/>
    <property type="match status" value="2"/>
</dbReference>
<dbReference type="PANTHER" id="PTHR44858:SF1">
    <property type="entry name" value="UDP-N-ACETYLGLUCOSAMINE--PEPTIDE N-ACETYLGLUCOSAMINYLTRANSFERASE SPINDLY-RELATED"/>
    <property type="match status" value="1"/>
</dbReference>
<feature type="repeat" description="TPR" evidence="3">
    <location>
        <begin position="154"/>
        <end position="187"/>
    </location>
</feature>
<evidence type="ECO:0000313" key="5">
    <source>
        <dbReference type="Proteomes" id="UP000729701"/>
    </source>
</evidence>
<evidence type="ECO:0000313" key="4">
    <source>
        <dbReference type="EMBL" id="MBW4669605.1"/>
    </source>
</evidence>
<dbReference type="SMART" id="SM00028">
    <property type="entry name" value="TPR"/>
    <property type="match status" value="8"/>
</dbReference>
<dbReference type="SUPFAM" id="SSF48452">
    <property type="entry name" value="TPR-like"/>
    <property type="match status" value="2"/>
</dbReference>
<dbReference type="InterPro" id="IPR019734">
    <property type="entry name" value="TPR_rpt"/>
</dbReference>
<dbReference type="PROSITE" id="PS50293">
    <property type="entry name" value="TPR_REGION"/>
    <property type="match status" value="1"/>
</dbReference>
<evidence type="ECO:0000256" key="2">
    <source>
        <dbReference type="ARBA" id="ARBA00022803"/>
    </source>
</evidence>
<dbReference type="AlphaFoldDB" id="A0A951QPB1"/>
<comment type="caution">
    <text evidence="4">The sequence shown here is derived from an EMBL/GenBank/DDBJ whole genome shotgun (WGS) entry which is preliminary data.</text>
</comment>
<organism evidence="4 5">
    <name type="scientific">Cyanomargarita calcarea GSE-NOS-MK-12-04C</name>
    <dbReference type="NCBI Taxonomy" id="2839659"/>
    <lineage>
        <taxon>Bacteria</taxon>
        <taxon>Bacillati</taxon>
        <taxon>Cyanobacteriota</taxon>
        <taxon>Cyanophyceae</taxon>
        <taxon>Nostocales</taxon>
        <taxon>Cyanomargaritaceae</taxon>
        <taxon>Cyanomargarita</taxon>
    </lineage>
</organism>
<protein>
    <submittedName>
        <fullName evidence="4">Tetratricopeptide repeat protein</fullName>
    </submittedName>
</protein>
<reference evidence="4" key="2">
    <citation type="journal article" date="2022" name="Microbiol. Resour. Announc.">
        <title>Metagenome Sequencing to Explore Phylogenomics of Terrestrial Cyanobacteria.</title>
        <authorList>
            <person name="Ward R.D."/>
            <person name="Stajich J.E."/>
            <person name="Johansen J.R."/>
            <person name="Huntemann M."/>
            <person name="Clum A."/>
            <person name="Foster B."/>
            <person name="Foster B."/>
            <person name="Roux S."/>
            <person name="Palaniappan K."/>
            <person name="Varghese N."/>
            <person name="Mukherjee S."/>
            <person name="Reddy T.B.K."/>
            <person name="Daum C."/>
            <person name="Copeland A."/>
            <person name="Chen I.A."/>
            <person name="Ivanova N.N."/>
            <person name="Kyrpides N.C."/>
            <person name="Shapiro N."/>
            <person name="Eloe-Fadrosh E.A."/>
            <person name="Pietrasiak N."/>
        </authorList>
    </citation>
    <scope>NUCLEOTIDE SEQUENCE</scope>
    <source>
        <strain evidence="4">GSE-NOS-MK-12-04C</strain>
    </source>
</reference>
<dbReference type="InterPro" id="IPR011990">
    <property type="entry name" value="TPR-like_helical_dom_sf"/>
</dbReference>
<gene>
    <name evidence="4" type="ORF">KME60_19870</name>
</gene>
<keyword evidence="1" id="KW-0677">Repeat</keyword>
<accession>A0A951QPB1</accession>
<evidence type="ECO:0000256" key="1">
    <source>
        <dbReference type="ARBA" id="ARBA00022737"/>
    </source>
</evidence>
<sequence length="402" mass="44518">MVTLSVVTAPEISFAQTVEQLIEQASFAQANARYSEAEALWRRVIKSMSGGNNIEAYKKLGEVLFYEQKIDAAIAIYKQAIKIKPSAEIYTQFGNKLRSVDKLQEAIVAYREAIKLDSKSDSAHFGIAQALDRQGKKSEAIAAFMRAVELNPNTDNYESLGDALKKASKKSEAIAAYRQAIKIEPKNYSAYLSLGEILPFNEAVAIFRQLTKEDPNNDVPLQALGYLFNESGKLKEAVSAYRQAITINPSASNYAQLGDNLLQQKKFDLAIAAFQEAVKKEPSDYIYSNLASALVKQGKLDEALAGCRKVIQLKKGIYETCAIVGMAIYEKQGFPAVRSVFSQFSVDIKPKHMAEIYLRLGREIQIRRGTKEDGRSAFQEALKINPGDKDALEALNSTRASK</sequence>
<keyword evidence="2 3" id="KW-0802">TPR repeat</keyword>
<dbReference type="InterPro" id="IPR050498">
    <property type="entry name" value="Ycf3"/>
</dbReference>
<feature type="repeat" description="TPR" evidence="3">
    <location>
        <begin position="54"/>
        <end position="87"/>
    </location>
</feature>
<dbReference type="EMBL" id="JAHHGZ010000022">
    <property type="protein sequence ID" value="MBW4669605.1"/>
    <property type="molecule type" value="Genomic_DNA"/>
</dbReference>
<dbReference type="Gene3D" id="1.25.40.10">
    <property type="entry name" value="Tetratricopeptide repeat domain"/>
    <property type="match status" value="4"/>
</dbReference>
<reference evidence="4" key="1">
    <citation type="submission" date="2021-05" db="EMBL/GenBank/DDBJ databases">
        <authorList>
            <person name="Pietrasiak N."/>
            <person name="Ward R."/>
            <person name="Stajich J.E."/>
            <person name="Kurbessoian T."/>
        </authorList>
    </citation>
    <scope>NUCLEOTIDE SEQUENCE</scope>
    <source>
        <strain evidence="4">GSE-NOS-MK-12-04C</strain>
    </source>
</reference>
<dbReference type="Proteomes" id="UP000729701">
    <property type="component" value="Unassembled WGS sequence"/>
</dbReference>
<name>A0A951QPB1_9CYAN</name>
<dbReference type="PROSITE" id="PS50005">
    <property type="entry name" value="TPR"/>
    <property type="match status" value="3"/>
</dbReference>
<evidence type="ECO:0000256" key="3">
    <source>
        <dbReference type="PROSITE-ProRule" id="PRU00339"/>
    </source>
</evidence>
<dbReference type="Pfam" id="PF13181">
    <property type="entry name" value="TPR_8"/>
    <property type="match status" value="2"/>
</dbReference>
<dbReference type="PANTHER" id="PTHR44858">
    <property type="entry name" value="TETRATRICOPEPTIDE REPEAT PROTEIN 6"/>
    <property type="match status" value="1"/>
</dbReference>
<proteinExistence type="predicted"/>
<dbReference type="Pfam" id="PF13432">
    <property type="entry name" value="TPR_16"/>
    <property type="match status" value="1"/>
</dbReference>
<feature type="repeat" description="TPR" evidence="3">
    <location>
        <begin position="251"/>
        <end position="284"/>
    </location>
</feature>